<accession>A0ABU3E2A9</accession>
<name>A0ABU3E2A9_9FLAO</name>
<keyword evidence="1" id="KW-0732">Signal</keyword>
<feature type="signal peptide" evidence="1">
    <location>
        <begin position="1"/>
        <end position="18"/>
    </location>
</feature>
<sequence length="183" mass="18228">MKKITFILLAFIGTTAFAQESATSTGTATVNALVVSPISISQGTDLEFGRIIGNTAGGVVTVSTTDARTDNSDGDLLAPSTNVQAASFTVKAANTYSYNISIPSTTLTGGTGDAMAVSFTSSLGTANTETDGEGNTTTIPGSYSSAEGTGADQILLVGGALTVNPGQGEGAYTGTATVTVSYE</sequence>
<dbReference type="EMBL" id="JAVRHM010000010">
    <property type="protein sequence ID" value="MDT0690131.1"/>
    <property type="molecule type" value="Genomic_DNA"/>
</dbReference>
<reference evidence="2 3" key="1">
    <citation type="submission" date="2023-09" db="EMBL/GenBank/DDBJ databases">
        <authorList>
            <person name="Rey-Velasco X."/>
        </authorList>
    </citation>
    <scope>NUCLEOTIDE SEQUENCE [LARGE SCALE GENOMIC DNA]</scope>
    <source>
        <strain evidence="2 3">F188</strain>
    </source>
</reference>
<proteinExistence type="predicted"/>
<dbReference type="RefSeq" id="WP_311684337.1">
    <property type="nucleotide sequence ID" value="NZ_JAVRHM010000010.1"/>
</dbReference>
<gene>
    <name evidence="2" type="ORF">RM549_10070</name>
</gene>
<keyword evidence="3" id="KW-1185">Reference proteome</keyword>
<evidence type="ECO:0000256" key="1">
    <source>
        <dbReference type="SAM" id="SignalP"/>
    </source>
</evidence>
<evidence type="ECO:0000313" key="3">
    <source>
        <dbReference type="Proteomes" id="UP001261624"/>
    </source>
</evidence>
<comment type="caution">
    <text evidence="2">The sequence shown here is derived from an EMBL/GenBank/DDBJ whole genome shotgun (WGS) entry which is preliminary data.</text>
</comment>
<dbReference type="Pfam" id="PF14352">
    <property type="entry name" value="DUF4402"/>
    <property type="match status" value="1"/>
</dbReference>
<organism evidence="2 3">
    <name type="scientific">Autumnicola patrickiae</name>
    <dbReference type="NCBI Taxonomy" id="3075591"/>
    <lineage>
        <taxon>Bacteria</taxon>
        <taxon>Pseudomonadati</taxon>
        <taxon>Bacteroidota</taxon>
        <taxon>Flavobacteriia</taxon>
        <taxon>Flavobacteriales</taxon>
        <taxon>Flavobacteriaceae</taxon>
        <taxon>Autumnicola</taxon>
    </lineage>
</organism>
<dbReference type="InterPro" id="IPR025514">
    <property type="entry name" value="DUF4402"/>
</dbReference>
<protein>
    <submittedName>
        <fullName evidence="2">DUF4402 domain-containing protein</fullName>
    </submittedName>
</protein>
<feature type="chain" id="PRO_5046983306" evidence="1">
    <location>
        <begin position="19"/>
        <end position="183"/>
    </location>
</feature>
<dbReference type="Proteomes" id="UP001261624">
    <property type="component" value="Unassembled WGS sequence"/>
</dbReference>
<evidence type="ECO:0000313" key="2">
    <source>
        <dbReference type="EMBL" id="MDT0690131.1"/>
    </source>
</evidence>